<evidence type="ECO:0000313" key="6">
    <source>
        <dbReference type="Proteomes" id="UP000663832"/>
    </source>
</evidence>
<dbReference type="Proteomes" id="UP000663832">
    <property type="component" value="Unassembled WGS sequence"/>
</dbReference>
<keyword evidence="6" id="KW-1185">Reference proteome</keyword>
<dbReference type="OrthoDB" id="48988at2759"/>
<proteinExistence type="inferred from homology"/>
<dbReference type="InterPro" id="IPR050523">
    <property type="entry name" value="AKR_Detox_Biosynth"/>
</dbReference>
<evidence type="ECO:0000259" key="3">
    <source>
        <dbReference type="Pfam" id="PF00248"/>
    </source>
</evidence>
<organism evidence="5 6">
    <name type="scientific">Adineta steineri</name>
    <dbReference type="NCBI Taxonomy" id="433720"/>
    <lineage>
        <taxon>Eukaryota</taxon>
        <taxon>Metazoa</taxon>
        <taxon>Spiralia</taxon>
        <taxon>Gnathifera</taxon>
        <taxon>Rotifera</taxon>
        <taxon>Eurotatoria</taxon>
        <taxon>Bdelloidea</taxon>
        <taxon>Adinetida</taxon>
        <taxon>Adinetidae</taxon>
        <taxon>Adineta</taxon>
    </lineage>
</organism>
<dbReference type="InterPro" id="IPR023210">
    <property type="entry name" value="NADP_OxRdtase_dom"/>
</dbReference>
<dbReference type="SUPFAM" id="SSF51430">
    <property type="entry name" value="NAD(P)-linked oxidoreductase"/>
    <property type="match status" value="1"/>
</dbReference>
<evidence type="ECO:0000256" key="1">
    <source>
        <dbReference type="ARBA" id="ARBA00022857"/>
    </source>
</evidence>
<name>A0A815JQK0_9BILA</name>
<evidence type="ECO:0000313" key="4">
    <source>
        <dbReference type="EMBL" id="CAF1165744.1"/>
    </source>
</evidence>
<dbReference type="EMBL" id="CAJNOI010000183">
    <property type="protein sequence ID" value="CAF1165744.1"/>
    <property type="molecule type" value="Genomic_DNA"/>
</dbReference>
<feature type="domain" description="NADP-dependent oxidoreductase" evidence="3">
    <location>
        <begin position="1"/>
        <end position="179"/>
    </location>
</feature>
<dbReference type="EMBL" id="CAJNOM010000347">
    <property type="protein sequence ID" value="CAF1379802.1"/>
    <property type="molecule type" value="Genomic_DNA"/>
</dbReference>
<dbReference type="PANTHER" id="PTHR43364">
    <property type="entry name" value="NADH-SPECIFIC METHYLGLYOXAL REDUCTASE-RELATED"/>
    <property type="match status" value="1"/>
</dbReference>
<dbReference type="Gene3D" id="3.20.20.100">
    <property type="entry name" value="NADP-dependent oxidoreductase domain"/>
    <property type="match status" value="1"/>
</dbReference>
<protein>
    <recommendedName>
        <fullName evidence="3">NADP-dependent oxidoreductase domain-containing protein</fullName>
    </recommendedName>
</protein>
<accession>A0A815JQK0</accession>
<dbReference type="Pfam" id="PF00248">
    <property type="entry name" value="Aldo_ket_red"/>
    <property type="match status" value="1"/>
</dbReference>
<evidence type="ECO:0000256" key="2">
    <source>
        <dbReference type="ARBA" id="ARBA00038157"/>
    </source>
</evidence>
<dbReference type="InterPro" id="IPR036812">
    <property type="entry name" value="NAD(P)_OxRdtase_dom_sf"/>
</dbReference>
<dbReference type="Proteomes" id="UP000663877">
    <property type="component" value="Unassembled WGS sequence"/>
</dbReference>
<comment type="similarity">
    <text evidence="2">Belongs to the aldo/keto reductase family. Aldo/keto reductase 2 subfamily.</text>
</comment>
<evidence type="ECO:0000313" key="5">
    <source>
        <dbReference type="EMBL" id="CAF1379802.1"/>
    </source>
</evidence>
<dbReference type="PANTHER" id="PTHR43364:SF7">
    <property type="entry name" value="NADP-DEPENDENT OXIDOREDUCTASE DOMAIN-CONTAINING PROTEIN-RELATED"/>
    <property type="match status" value="1"/>
</dbReference>
<reference evidence="5" key="1">
    <citation type="submission" date="2021-02" db="EMBL/GenBank/DDBJ databases">
        <authorList>
            <person name="Nowell W R."/>
        </authorList>
    </citation>
    <scope>NUCLEOTIDE SEQUENCE</scope>
</reference>
<gene>
    <name evidence="4" type="ORF">BJG266_LOCUS24902</name>
    <name evidence="5" type="ORF">QVE165_LOCUS35593</name>
</gene>
<sequence length="218" mass="24251">MQSLDHLVKSGKVLYLGTSDTPAWVVAKANQYARDHGLRQFSVYQGLYNAATRDCERDILPMIRDEGMSFAPWGALGGGKFKTTEQIAAMEKEGDKGRSFSGLLQGPSKDDQAVTAVLEKIGKSKNVSLSQIALSYVMAKQPYIFPIIGIRKLEHLQDSINALNVRLTKEEIKEIEDAYNFQAGFPHNFIGMNPSQSWGLPLVGHYDWVEQEKSINAN</sequence>
<keyword evidence="1" id="KW-0521">NADP</keyword>
<dbReference type="AlphaFoldDB" id="A0A815JQK0"/>
<comment type="caution">
    <text evidence="5">The sequence shown here is derived from an EMBL/GenBank/DDBJ whole genome shotgun (WGS) entry which is preliminary data.</text>
</comment>